<dbReference type="PANTHER" id="PTHR47190:SF2">
    <property type="entry name" value="CELLOBIOSE DEHYDROGENASE (AFU_ORTHOLOGUE AFUA_2G17620)"/>
    <property type="match status" value="1"/>
</dbReference>
<evidence type="ECO:0000256" key="3">
    <source>
        <dbReference type="SAM" id="MobiDB-lite"/>
    </source>
</evidence>
<keyword evidence="6" id="KW-1185">Reference proteome</keyword>
<evidence type="ECO:0000313" key="6">
    <source>
        <dbReference type="Proteomes" id="UP001271007"/>
    </source>
</evidence>
<proteinExistence type="inferred from homology"/>
<dbReference type="SUPFAM" id="SSF49344">
    <property type="entry name" value="CBD9-like"/>
    <property type="match status" value="1"/>
</dbReference>
<comment type="similarity">
    <text evidence="1">Belongs to the GMC oxidoreductase family.</text>
</comment>
<feature type="domain" description="CBM1" evidence="4">
    <location>
        <begin position="711"/>
        <end position="747"/>
    </location>
</feature>
<evidence type="ECO:0000313" key="5">
    <source>
        <dbReference type="EMBL" id="KAK3057442.1"/>
    </source>
</evidence>
<dbReference type="CDD" id="cd09630">
    <property type="entry name" value="CDH_like_cytochrome"/>
    <property type="match status" value="1"/>
</dbReference>
<name>A0AAJ0GH33_9PEZI</name>
<feature type="region of interest" description="Disordered" evidence="3">
    <location>
        <begin position="134"/>
        <end position="171"/>
    </location>
</feature>
<dbReference type="InterPro" id="IPR053208">
    <property type="entry name" value="GMC_Oxidoreductase_CD"/>
</dbReference>
<dbReference type="GO" id="GO:0005975">
    <property type="term" value="P:carbohydrate metabolic process"/>
    <property type="evidence" value="ECO:0007669"/>
    <property type="project" value="InterPro"/>
</dbReference>
<dbReference type="InterPro" id="IPR000254">
    <property type="entry name" value="CBD"/>
</dbReference>
<protein>
    <recommendedName>
        <fullName evidence="4">CBM1 domain-containing protein</fullName>
    </recommendedName>
</protein>
<dbReference type="GO" id="GO:0005576">
    <property type="term" value="C:extracellular region"/>
    <property type="evidence" value="ECO:0007669"/>
    <property type="project" value="InterPro"/>
</dbReference>
<dbReference type="InterPro" id="IPR000172">
    <property type="entry name" value="GMC_OxRdtase_N"/>
</dbReference>
<dbReference type="GO" id="GO:0030248">
    <property type="term" value="F:cellulose binding"/>
    <property type="evidence" value="ECO:0007669"/>
    <property type="project" value="InterPro"/>
</dbReference>
<keyword evidence="2" id="KW-0732">Signal</keyword>
<evidence type="ECO:0000256" key="2">
    <source>
        <dbReference type="ARBA" id="ARBA00022729"/>
    </source>
</evidence>
<dbReference type="Pfam" id="PF16010">
    <property type="entry name" value="CDH-cyt"/>
    <property type="match status" value="1"/>
</dbReference>
<organism evidence="5 6">
    <name type="scientific">Extremus antarcticus</name>
    <dbReference type="NCBI Taxonomy" id="702011"/>
    <lineage>
        <taxon>Eukaryota</taxon>
        <taxon>Fungi</taxon>
        <taxon>Dikarya</taxon>
        <taxon>Ascomycota</taxon>
        <taxon>Pezizomycotina</taxon>
        <taxon>Dothideomycetes</taxon>
        <taxon>Dothideomycetidae</taxon>
        <taxon>Mycosphaerellales</taxon>
        <taxon>Extremaceae</taxon>
        <taxon>Extremus</taxon>
    </lineage>
</organism>
<dbReference type="PROSITE" id="PS00624">
    <property type="entry name" value="GMC_OXRED_2"/>
    <property type="match status" value="1"/>
</dbReference>
<dbReference type="Pfam" id="PF05199">
    <property type="entry name" value="GMC_oxred_C"/>
    <property type="match status" value="1"/>
</dbReference>
<dbReference type="PROSITE" id="PS51164">
    <property type="entry name" value="CBM1_2"/>
    <property type="match status" value="1"/>
</dbReference>
<dbReference type="InterPro" id="IPR015920">
    <property type="entry name" value="Cellobiose_DH-like_cyt"/>
</dbReference>
<feature type="compositionally biased region" description="Low complexity" evidence="3">
    <location>
        <begin position="134"/>
        <end position="164"/>
    </location>
</feature>
<dbReference type="SUPFAM" id="SSF57180">
    <property type="entry name" value="Cellulose-binding domain"/>
    <property type="match status" value="1"/>
</dbReference>
<reference evidence="5" key="1">
    <citation type="submission" date="2023-04" db="EMBL/GenBank/DDBJ databases">
        <title>Black Yeasts Isolated from many extreme environments.</title>
        <authorList>
            <person name="Coleine C."/>
            <person name="Stajich J.E."/>
            <person name="Selbmann L."/>
        </authorList>
    </citation>
    <scope>NUCLEOTIDE SEQUENCE</scope>
    <source>
        <strain evidence="5">CCFEE 5312</strain>
    </source>
</reference>
<sequence>MTGALLLVTWPDEDTVKTSFRYASGYVAPDIYTGNATLSVISESVNSTHYDITYRCEECWRWTQDGVAGSQVPATTASAAQIMGWAQATDAPTNPSNADSELKQHVGDGLFGAAVVSARNSAYMKWTKLTTSAAPTTSASPTASTTPGTSVTVSTSATAAPTSTNCPKSNPVTEQTWDYIVVGTGAGGIPLAEKLSESGASGGTVKPKWLDGTNLTRFDVPGLDNQIWVDSAGIACDDVGVMAGCVLDGGTAVNAGLWWRANPEDFDYNFPDGWKSSDVEGAVARVFDHIRFTDHPSLDGIIYKPEAYNIMSSVLAASNFKNVTADLVPDQKNFTFSRADEMFSHGERGGPVATYLVTASERDNFQLITDTTVARLVRNGSEVTGVEMEAFLKGGQCGTVNVKAGGKVILSAGAFNTPKILFRSGIGPSDQLKVVQTAEPKQMVASADRLDLPVGYNLDDHTNTDIVVTHPNVSFYDYYAAYNKPIAADAVSYLDSRTGPLAQSAPNLAAFWWQEIEGAHGITRQLLWGARVEGGHGITSRKAMVLSQYLGRGSVSRGRATINAALDMVVSTVPYLSNKDDLAAVQSGIETLFDVLAKDPASEIVYPDANTTIAEFLASYPTTTGSRSANHWMGSCKMGTDSGLEGGTAVVDTSAKDYGMDNLCVVDASIFPGMVSTNPSALIVAAAEHASELILAYGGGSTGGGGTPPTTAIAAYQQCGGQGYVGGSACVSAFTCKTWNEYYSQCVPK</sequence>
<dbReference type="Proteomes" id="UP001271007">
    <property type="component" value="Unassembled WGS sequence"/>
</dbReference>
<dbReference type="Gene3D" id="3.50.50.60">
    <property type="entry name" value="FAD/NAD(P)-binding domain"/>
    <property type="match status" value="1"/>
</dbReference>
<dbReference type="InterPro" id="IPR036188">
    <property type="entry name" value="FAD/NAD-bd_sf"/>
</dbReference>
<evidence type="ECO:0000259" key="4">
    <source>
        <dbReference type="PROSITE" id="PS51164"/>
    </source>
</evidence>
<accession>A0AAJ0GH33</accession>
<comment type="caution">
    <text evidence="5">The sequence shown here is derived from an EMBL/GenBank/DDBJ whole genome shotgun (WGS) entry which is preliminary data.</text>
</comment>
<dbReference type="GO" id="GO:0050660">
    <property type="term" value="F:flavin adenine dinucleotide binding"/>
    <property type="evidence" value="ECO:0007669"/>
    <property type="project" value="InterPro"/>
</dbReference>
<dbReference type="PROSITE" id="PS00562">
    <property type="entry name" value="CBM1_1"/>
    <property type="match status" value="1"/>
</dbReference>
<dbReference type="Pfam" id="PF00734">
    <property type="entry name" value="CBM_1"/>
    <property type="match status" value="1"/>
</dbReference>
<dbReference type="SUPFAM" id="SSF51905">
    <property type="entry name" value="FAD/NAD(P)-binding domain"/>
    <property type="match status" value="1"/>
</dbReference>
<dbReference type="PANTHER" id="PTHR47190">
    <property type="entry name" value="DEHYDROGENASE, PUTATIVE-RELATED"/>
    <property type="match status" value="1"/>
</dbReference>
<dbReference type="InterPro" id="IPR007867">
    <property type="entry name" value="GMC_OxRtase_C"/>
</dbReference>
<dbReference type="GO" id="GO:0016614">
    <property type="term" value="F:oxidoreductase activity, acting on CH-OH group of donors"/>
    <property type="evidence" value="ECO:0007669"/>
    <property type="project" value="InterPro"/>
</dbReference>
<dbReference type="AlphaFoldDB" id="A0AAJ0GH33"/>
<dbReference type="SUPFAM" id="SSF54373">
    <property type="entry name" value="FAD-linked reductases, C-terminal domain"/>
    <property type="match status" value="1"/>
</dbReference>
<evidence type="ECO:0000256" key="1">
    <source>
        <dbReference type="ARBA" id="ARBA00010790"/>
    </source>
</evidence>
<dbReference type="EMBL" id="JAWDJX010000003">
    <property type="protein sequence ID" value="KAK3057442.1"/>
    <property type="molecule type" value="Genomic_DNA"/>
</dbReference>
<dbReference type="Gene3D" id="3.30.410.10">
    <property type="entry name" value="Cholesterol Oxidase, domain 2"/>
    <property type="match status" value="1"/>
</dbReference>
<dbReference type="SMART" id="SM00236">
    <property type="entry name" value="fCBD"/>
    <property type="match status" value="1"/>
</dbReference>
<dbReference type="InterPro" id="IPR035971">
    <property type="entry name" value="CBD_sf"/>
</dbReference>
<gene>
    <name evidence="5" type="ORF">LTR09_001626</name>
</gene>
<dbReference type="Gene3D" id="2.60.40.1210">
    <property type="entry name" value="Cellobiose dehydrogenase, cytochrome domain"/>
    <property type="match status" value="1"/>
</dbReference>
<dbReference type="Pfam" id="PF00732">
    <property type="entry name" value="GMC_oxred_N"/>
    <property type="match status" value="1"/>
</dbReference>